<comment type="caution">
    <text evidence="1">The sequence shown here is derived from an EMBL/GenBank/DDBJ whole genome shotgun (WGS) entry which is preliminary data.</text>
</comment>
<gene>
    <name evidence="1" type="ORF">S06H3_35782</name>
</gene>
<reference evidence="1" key="1">
    <citation type="journal article" date="2014" name="Front. Microbiol.">
        <title>High frequency of phylogenetically diverse reductive dehalogenase-homologous genes in deep subseafloor sedimentary metagenomes.</title>
        <authorList>
            <person name="Kawai M."/>
            <person name="Futagami T."/>
            <person name="Toyoda A."/>
            <person name="Takaki Y."/>
            <person name="Nishi S."/>
            <person name="Hori S."/>
            <person name="Arai W."/>
            <person name="Tsubouchi T."/>
            <person name="Morono Y."/>
            <person name="Uchiyama I."/>
            <person name="Ito T."/>
            <person name="Fujiyama A."/>
            <person name="Inagaki F."/>
            <person name="Takami H."/>
        </authorList>
    </citation>
    <scope>NUCLEOTIDE SEQUENCE</scope>
    <source>
        <strain evidence="1">Expedition CK06-06</strain>
    </source>
</reference>
<accession>X1M2U6</accession>
<sequence>MTDGLDIPEIVLRLIPIVIVIAKTIISGRPTAEMTPEIQAAVKLFDAMIDYLEVAT</sequence>
<name>X1M2U6_9ZZZZ</name>
<evidence type="ECO:0000313" key="1">
    <source>
        <dbReference type="EMBL" id="GAI25678.1"/>
    </source>
</evidence>
<dbReference type="EMBL" id="BARV01021614">
    <property type="protein sequence ID" value="GAI25678.1"/>
    <property type="molecule type" value="Genomic_DNA"/>
</dbReference>
<organism evidence="1">
    <name type="scientific">marine sediment metagenome</name>
    <dbReference type="NCBI Taxonomy" id="412755"/>
    <lineage>
        <taxon>unclassified sequences</taxon>
        <taxon>metagenomes</taxon>
        <taxon>ecological metagenomes</taxon>
    </lineage>
</organism>
<dbReference type="AlphaFoldDB" id="X1M2U6"/>
<proteinExistence type="predicted"/>
<protein>
    <submittedName>
        <fullName evidence="1">Uncharacterized protein</fullName>
    </submittedName>
</protein>